<dbReference type="EC" id="2.1.1.-" evidence="2"/>
<dbReference type="InterPro" id="IPR029063">
    <property type="entry name" value="SAM-dependent_MTases_sf"/>
</dbReference>
<evidence type="ECO:0000313" key="3">
    <source>
        <dbReference type="Proteomes" id="UP001595989"/>
    </source>
</evidence>
<name>A0ABV9DM28_9BACI</name>
<dbReference type="GO" id="GO:0032259">
    <property type="term" value="P:methylation"/>
    <property type="evidence" value="ECO:0007669"/>
    <property type="project" value="UniProtKB-KW"/>
</dbReference>
<keyword evidence="2" id="KW-0489">Methyltransferase</keyword>
<comment type="caution">
    <text evidence="2">The sequence shown here is derived from an EMBL/GenBank/DDBJ whole genome shotgun (WGS) entry which is preliminary data.</text>
</comment>
<dbReference type="RefSeq" id="WP_390299055.1">
    <property type="nucleotide sequence ID" value="NZ_JBHSFU010000014.1"/>
</dbReference>
<dbReference type="CDD" id="cd02440">
    <property type="entry name" value="AdoMet_MTases"/>
    <property type="match status" value="1"/>
</dbReference>
<sequence length="200" mass="22426">MGKINMYSQFARPQGLPGWIAGWYMSRENREINKWTIDFLNVQDGEHVLEIGFGSGKALKYILQQADEVRLTGVDVSEVMVYQTLRRLNKHLINSEILLMEGQADKLPLLSQKVDKVLVINNVTFWETPVKTLRNIYSQMTEGGKIALTIRPHEKGATDDTSELIGGQLSALLAQAGFTNIEFFLKPTKPTNTVCALGTK</sequence>
<organism evidence="2 3">
    <name type="scientific">Virgibacillus kekensis</name>
    <dbReference type="NCBI Taxonomy" id="202261"/>
    <lineage>
        <taxon>Bacteria</taxon>
        <taxon>Bacillati</taxon>
        <taxon>Bacillota</taxon>
        <taxon>Bacilli</taxon>
        <taxon>Bacillales</taxon>
        <taxon>Bacillaceae</taxon>
        <taxon>Virgibacillus</taxon>
    </lineage>
</organism>
<keyword evidence="2" id="KW-0808">Transferase</keyword>
<dbReference type="InterPro" id="IPR041698">
    <property type="entry name" value="Methyltransf_25"/>
</dbReference>
<evidence type="ECO:0000259" key="1">
    <source>
        <dbReference type="Pfam" id="PF13649"/>
    </source>
</evidence>
<dbReference type="EMBL" id="JBHSFU010000014">
    <property type="protein sequence ID" value="MFC4559921.1"/>
    <property type="molecule type" value="Genomic_DNA"/>
</dbReference>
<gene>
    <name evidence="2" type="ORF">ACFO3D_17300</name>
</gene>
<reference evidence="3" key="1">
    <citation type="journal article" date="2019" name="Int. J. Syst. Evol. Microbiol.">
        <title>The Global Catalogue of Microorganisms (GCM) 10K type strain sequencing project: providing services to taxonomists for standard genome sequencing and annotation.</title>
        <authorList>
            <consortium name="The Broad Institute Genomics Platform"/>
            <consortium name="The Broad Institute Genome Sequencing Center for Infectious Disease"/>
            <person name="Wu L."/>
            <person name="Ma J."/>
        </authorList>
    </citation>
    <scope>NUCLEOTIDE SEQUENCE [LARGE SCALE GENOMIC DNA]</scope>
    <source>
        <strain evidence="3">CGMCC 4.7426</strain>
    </source>
</reference>
<keyword evidence="3" id="KW-1185">Reference proteome</keyword>
<feature type="domain" description="Methyltransferase" evidence="1">
    <location>
        <begin position="48"/>
        <end position="144"/>
    </location>
</feature>
<dbReference type="Proteomes" id="UP001595989">
    <property type="component" value="Unassembled WGS sequence"/>
</dbReference>
<dbReference type="Pfam" id="PF13649">
    <property type="entry name" value="Methyltransf_25"/>
    <property type="match status" value="1"/>
</dbReference>
<accession>A0ABV9DM28</accession>
<evidence type="ECO:0000313" key="2">
    <source>
        <dbReference type="EMBL" id="MFC4559921.1"/>
    </source>
</evidence>
<protein>
    <submittedName>
        <fullName evidence="2">Class I SAM-dependent methyltransferase</fullName>
        <ecNumber evidence="2">2.1.1.-</ecNumber>
    </submittedName>
</protein>
<dbReference type="GO" id="GO:0008168">
    <property type="term" value="F:methyltransferase activity"/>
    <property type="evidence" value="ECO:0007669"/>
    <property type="project" value="UniProtKB-KW"/>
</dbReference>
<dbReference type="SUPFAM" id="SSF53335">
    <property type="entry name" value="S-adenosyl-L-methionine-dependent methyltransferases"/>
    <property type="match status" value="1"/>
</dbReference>
<proteinExistence type="predicted"/>
<dbReference type="Gene3D" id="3.40.50.150">
    <property type="entry name" value="Vaccinia Virus protein VP39"/>
    <property type="match status" value="1"/>
</dbReference>